<dbReference type="PROSITE" id="PS51318">
    <property type="entry name" value="TAT"/>
    <property type="match status" value="1"/>
</dbReference>
<name>A0A1D8AV34_9BACT</name>
<dbReference type="InterPro" id="IPR037165">
    <property type="entry name" value="AldOxase/xan_DH_Mopterin-bd_sf"/>
</dbReference>
<dbReference type="PANTHER" id="PTHR47495:SF2">
    <property type="entry name" value="ALDEHYDE DEHYDROGENASE"/>
    <property type="match status" value="1"/>
</dbReference>
<dbReference type="KEGG" id="obg:Verru16b_01832"/>
<dbReference type="PIRSF" id="PIRSF036389">
    <property type="entry name" value="IOR_B"/>
    <property type="match status" value="1"/>
</dbReference>
<evidence type="ECO:0000313" key="3">
    <source>
        <dbReference type="Proteomes" id="UP000095228"/>
    </source>
</evidence>
<gene>
    <name evidence="2" type="ORF">Verru16b_01832</name>
</gene>
<dbReference type="Pfam" id="PF02738">
    <property type="entry name" value="MoCoBD_1"/>
    <property type="match status" value="1"/>
</dbReference>
<feature type="domain" description="Aldehyde oxidase/xanthine dehydrogenase a/b hammerhead" evidence="1">
    <location>
        <begin position="234"/>
        <end position="321"/>
    </location>
</feature>
<dbReference type="InterPro" id="IPR052516">
    <property type="entry name" value="N-heterocyclic_Hydroxylase"/>
</dbReference>
<dbReference type="InterPro" id="IPR006311">
    <property type="entry name" value="TAT_signal"/>
</dbReference>
<dbReference type="Proteomes" id="UP000095228">
    <property type="component" value="Chromosome"/>
</dbReference>
<dbReference type="OrthoDB" id="9767994at2"/>
<keyword evidence="2" id="KW-0560">Oxidoreductase</keyword>
<keyword evidence="3" id="KW-1185">Reference proteome</keyword>
<dbReference type="Pfam" id="PF20256">
    <property type="entry name" value="MoCoBD_2"/>
    <property type="match status" value="2"/>
</dbReference>
<dbReference type="STRING" id="1838286.Verru16b_01832"/>
<dbReference type="PANTHER" id="PTHR47495">
    <property type="entry name" value="ALDEHYDE DEHYDROGENASE"/>
    <property type="match status" value="1"/>
</dbReference>
<dbReference type="EMBL" id="CP016094">
    <property type="protein sequence ID" value="AOS44764.1"/>
    <property type="molecule type" value="Genomic_DNA"/>
</dbReference>
<evidence type="ECO:0000259" key="1">
    <source>
        <dbReference type="SMART" id="SM01008"/>
    </source>
</evidence>
<dbReference type="SMART" id="SM01008">
    <property type="entry name" value="Ald_Xan_dh_C"/>
    <property type="match status" value="1"/>
</dbReference>
<dbReference type="PATRIC" id="fig|1838286.3.peg.1844"/>
<organism evidence="2 3">
    <name type="scientific">Lacunisphaera limnophila</name>
    <dbReference type="NCBI Taxonomy" id="1838286"/>
    <lineage>
        <taxon>Bacteria</taxon>
        <taxon>Pseudomonadati</taxon>
        <taxon>Verrucomicrobiota</taxon>
        <taxon>Opitutia</taxon>
        <taxon>Opitutales</taxon>
        <taxon>Opitutaceae</taxon>
        <taxon>Lacunisphaera</taxon>
    </lineage>
</organism>
<dbReference type="RefSeq" id="WP_083270231.1">
    <property type="nucleotide sequence ID" value="NZ_CP016094.1"/>
</dbReference>
<dbReference type="AlphaFoldDB" id="A0A1D8AV34"/>
<dbReference type="InterPro" id="IPR000674">
    <property type="entry name" value="Ald_Oxase/Xan_DH_a/b"/>
</dbReference>
<dbReference type="SUPFAM" id="SSF56003">
    <property type="entry name" value="Molybdenum cofactor-binding domain"/>
    <property type="match status" value="2"/>
</dbReference>
<evidence type="ECO:0000313" key="2">
    <source>
        <dbReference type="EMBL" id="AOS44764.1"/>
    </source>
</evidence>
<reference evidence="2 3" key="1">
    <citation type="submission" date="2016-06" db="EMBL/GenBank/DDBJ databases">
        <title>Three novel species with peptidoglycan cell walls form the new genus Lacunisphaera gen. nov. in the family Opitutaceae of the verrucomicrobial subdivision 4.</title>
        <authorList>
            <person name="Rast P."/>
            <person name="Gloeckner I."/>
            <person name="Jogler M."/>
            <person name="Boedeker C."/>
            <person name="Jeske O."/>
            <person name="Wiegand S."/>
            <person name="Reinhardt R."/>
            <person name="Schumann P."/>
            <person name="Rohde M."/>
            <person name="Spring S."/>
            <person name="Gloeckner F.O."/>
            <person name="Jogler C."/>
        </authorList>
    </citation>
    <scope>NUCLEOTIDE SEQUENCE [LARGE SCALE GENOMIC DNA]</scope>
    <source>
        <strain evidence="2 3">IG16b</strain>
    </source>
</reference>
<protein>
    <submittedName>
        <fullName evidence="2">Membrane-bound aldehyde dehydrogenase [pyrroloquinoline-quinone]</fullName>
        <ecNumber evidence="2">1.2.5.2</ecNumber>
    </submittedName>
</protein>
<accession>A0A1D8AV34</accession>
<dbReference type="InterPro" id="IPR046867">
    <property type="entry name" value="AldOxase/xan_DH_MoCoBD2"/>
</dbReference>
<dbReference type="Gene3D" id="3.90.1170.50">
    <property type="entry name" value="Aldehyde oxidase/xanthine dehydrogenase, a/b hammerhead"/>
    <property type="match status" value="1"/>
</dbReference>
<dbReference type="GO" id="GO:0047113">
    <property type="term" value="F:aldehyde dehydrogenase (quinone) activity"/>
    <property type="evidence" value="ECO:0007669"/>
    <property type="project" value="UniProtKB-EC"/>
</dbReference>
<dbReference type="InterPro" id="IPR012368">
    <property type="entry name" value="OxRdtase_Mopterin-bd_su_IorB"/>
</dbReference>
<sequence>MKPQIHPLTAAYDRQNAAAHPDLAPQTIPQDLNRRDFFRLSALAGGGFALSWALPGTLLAQAPGLDNTARAFTPNPFIKITPDGIVILVAKNPDAGQGVKTALPMILAEELGADFKKVTIEYGGLDPQLGAQFAGGSMSVPMNYQTLRRAGAVARTVLVQAAADTWGVPAAECEAENSTIVHRPTGRVLGFGDLATKAASMPLPDEKSVILKRPKENKLIGNRVGGVDNPAIVTGQPLFGIDQQVPGMVYAVYVKCPVFGGKPVSANLDRLKRLPGVLDAFIVEGTNDYYGLLPGVAIVGNSTWTTFKARQLLDVEWDEGPGATQSSAAYEETAARLGATAGQEMRKDGDPAAVFAAAGKTVEAVYHYPYLHHATLEPMNALAIPTADGGLEVLAPTQTPDDAQGVAAKAAGLAKEKVKLRFTRIGGGFGRRLTNDFVAEVAVIAMRVGKPVKLTWTREDDTRHGQYRPPGWHFLKGAVDDAGHISAWQNHFVTVGLNSDTEPSRAAELSNNELPARFLTNYRLARSIINTNVPTSWLRAPGSNGLAFVFQSFIDELAHAAGRDPLAFRLDLLGADQVLPGNGMWEPPYDIARMKGVLRLVAEKARWGKTLPKGSGQGIAFHFSHAGYVAEVAEVTVTPDGALTVDRVVVAVDVGPIINPSGAENQVQGSIIDGLSGAWLQELTLDSGAVVQSNFHDYPMLRINATPKIEIHFHQSDNPPTGLGEPALPPLPPAVCNALFAATGKRIRRLPILRTDLAWS</sequence>
<dbReference type="InterPro" id="IPR008274">
    <property type="entry name" value="AldOxase/xan_DH_MoCoBD1"/>
</dbReference>
<dbReference type="EC" id="1.2.5.2" evidence="2"/>
<proteinExistence type="predicted"/>
<dbReference type="Gene3D" id="3.30.365.10">
    <property type="entry name" value="Aldehyde oxidase/xanthine dehydrogenase, molybdopterin binding domain"/>
    <property type="match status" value="4"/>
</dbReference>